<name>A0ABP9G8A9_9ACTN</name>
<evidence type="ECO:0000313" key="2">
    <source>
        <dbReference type="Proteomes" id="UP001499993"/>
    </source>
</evidence>
<proteinExistence type="predicted"/>
<dbReference type="EMBL" id="BAABIK010000002">
    <property type="protein sequence ID" value="GAA4928244.1"/>
    <property type="molecule type" value="Genomic_DNA"/>
</dbReference>
<reference evidence="2" key="1">
    <citation type="journal article" date="2019" name="Int. J. Syst. Evol. Microbiol.">
        <title>The Global Catalogue of Microorganisms (GCM) 10K type strain sequencing project: providing services to taxonomists for standard genome sequencing and annotation.</title>
        <authorList>
            <consortium name="The Broad Institute Genomics Platform"/>
            <consortium name="The Broad Institute Genome Sequencing Center for Infectious Disease"/>
            <person name="Wu L."/>
            <person name="Ma J."/>
        </authorList>
    </citation>
    <scope>NUCLEOTIDE SEQUENCE [LARGE SCALE GENOMIC DNA]</scope>
    <source>
        <strain evidence="2">JCM 18123</strain>
    </source>
</reference>
<comment type="caution">
    <text evidence="1">The sequence shown here is derived from an EMBL/GenBank/DDBJ whole genome shotgun (WGS) entry which is preliminary data.</text>
</comment>
<evidence type="ECO:0000313" key="1">
    <source>
        <dbReference type="EMBL" id="GAA4928244.1"/>
    </source>
</evidence>
<accession>A0ABP9G8A9</accession>
<sequence length="109" mass="11744">MPAHAAFRASSQYTALIEGLFGGPRTDRADWRAATGCVSLAAVARIRSFRILRVRERAGHLSRHVGEALRRTAPSLGNLLTSPALDGPVERSGRCLAGRRTTHQVRSAA</sequence>
<gene>
    <name evidence="1" type="ORF">GCM10023224_04220</name>
</gene>
<protein>
    <submittedName>
        <fullName evidence="1">Uncharacterized protein</fullName>
    </submittedName>
</protein>
<organism evidence="1 2">
    <name type="scientific">Streptomonospora halophila</name>
    <dbReference type="NCBI Taxonomy" id="427369"/>
    <lineage>
        <taxon>Bacteria</taxon>
        <taxon>Bacillati</taxon>
        <taxon>Actinomycetota</taxon>
        <taxon>Actinomycetes</taxon>
        <taxon>Streptosporangiales</taxon>
        <taxon>Nocardiopsidaceae</taxon>
        <taxon>Streptomonospora</taxon>
    </lineage>
</organism>
<dbReference type="Proteomes" id="UP001499993">
    <property type="component" value="Unassembled WGS sequence"/>
</dbReference>
<keyword evidence="2" id="KW-1185">Reference proteome</keyword>